<proteinExistence type="predicted"/>
<dbReference type="AlphaFoldDB" id="A0A2N5J9D0"/>
<evidence type="ECO:0000313" key="8">
    <source>
        <dbReference type="EMBL" id="PLS30818.1"/>
    </source>
</evidence>
<dbReference type="Proteomes" id="UP000235050">
    <property type="component" value="Unassembled WGS sequence"/>
</dbReference>
<protein>
    <submittedName>
        <fullName evidence="8">Homocysteine methyltransferase</fullName>
    </submittedName>
</protein>
<keyword evidence="2 5" id="KW-0808">Transferase</keyword>
<dbReference type="InterPro" id="IPR051486">
    <property type="entry name" value="Hcy_S-methyltransferase"/>
</dbReference>
<feature type="binding site" evidence="5">
    <location>
        <position position="278"/>
    </location>
    <ligand>
        <name>Zn(2+)</name>
        <dbReference type="ChEBI" id="CHEBI:29105"/>
    </ligand>
</feature>
<dbReference type="EMBL" id="NMWU01000024">
    <property type="protein sequence ID" value="PLS30818.1"/>
    <property type="molecule type" value="Genomic_DNA"/>
</dbReference>
<evidence type="ECO:0000313" key="9">
    <source>
        <dbReference type="Proteomes" id="UP000235050"/>
    </source>
</evidence>
<dbReference type="PROSITE" id="PS50970">
    <property type="entry name" value="HCY"/>
    <property type="match status" value="1"/>
</dbReference>
<evidence type="ECO:0000256" key="2">
    <source>
        <dbReference type="ARBA" id="ARBA00022679"/>
    </source>
</evidence>
<dbReference type="NCBIfam" id="NF007020">
    <property type="entry name" value="PRK09485.1"/>
    <property type="match status" value="1"/>
</dbReference>
<keyword evidence="9" id="KW-1185">Reference proteome</keyword>
<dbReference type="GO" id="GO:0008270">
    <property type="term" value="F:zinc ion binding"/>
    <property type="evidence" value="ECO:0007669"/>
    <property type="project" value="InterPro"/>
</dbReference>
<evidence type="ECO:0000256" key="5">
    <source>
        <dbReference type="PROSITE-ProRule" id="PRU00333"/>
    </source>
</evidence>
<keyword evidence="3 5" id="KW-0479">Metal-binding</keyword>
<feature type="compositionally biased region" description="Basic and acidic residues" evidence="6">
    <location>
        <begin position="113"/>
        <end position="135"/>
    </location>
</feature>
<dbReference type="GO" id="GO:0033528">
    <property type="term" value="P:S-methylmethionine cycle"/>
    <property type="evidence" value="ECO:0007669"/>
    <property type="project" value="TreeGrafter"/>
</dbReference>
<feature type="binding site" evidence="5">
    <location>
        <position position="344"/>
    </location>
    <ligand>
        <name>Zn(2+)</name>
        <dbReference type="ChEBI" id="CHEBI:29105"/>
    </ligand>
</feature>
<dbReference type="SUPFAM" id="SSF82282">
    <property type="entry name" value="Homocysteine S-methyltransferase"/>
    <property type="match status" value="1"/>
</dbReference>
<dbReference type="GO" id="GO:0008898">
    <property type="term" value="F:S-adenosylmethionine-homocysteine S-methyltransferase activity"/>
    <property type="evidence" value="ECO:0007669"/>
    <property type="project" value="TreeGrafter"/>
</dbReference>
<keyword evidence="1 5" id="KW-0489">Methyltransferase</keyword>
<comment type="caution">
    <text evidence="8">The sequence shown here is derived from an EMBL/GenBank/DDBJ whole genome shotgun (WGS) entry which is preliminary data.</text>
</comment>
<dbReference type="GO" id="GO:0032259">
    <property type="term" value="P:methylation"/>
    <property type="evidence" value="ECO:0007669"/>
    <property type="project" value="UniProtKB-KW"/>
</dbReference>
<dbReference type="InterPro" id="IPR036589">
    <property type="entry name" value="HCY_dom_sf"/>
</dbReference>
<dbReference type="PANTHER" id="PTHR46015:SF1">
    <property type="entry name" value="HOMOCYSTEINE S-METHYLTRANSFERASE-LIKE ISOFORM 1"/>
    <property type="match status" value="1"/>
</dbReference>
<dbReference type="PIRSF" id="PIRSF037505">
    <property type="entry name" value="Betaine_HMT"/>
    <property type="match status" value="1"/>
</dbReference>
<reference evidence="8 9" key="1">
    <citation type="submission" date="2017-07" db="EMBL/GenBank/DDBJ databases">
        <title>Bifidobacterium novel species.</title>
        <authorList>
            <person name="Lugli G.A."/>
            <person name="Milani C."/>
            <person name="Duranti S."/>
            <person name="Mangifesta M."/>
        </authorList>
    </citation>
    <scope>NUCLEOTIDE SEQUENCE [LARGE SCALE GENOMIC DNA]</scope>
    <source>
        <strain evidence="9">Uis1B</strain>
    </source>
</reference>
<dbReference type="Gene3D" id="3.20.20.330">
    <property type="entry name" value="Homocysteine-binding-like domain"/>
    <property type="match status" value="1"/>
</dbReference>
<dbReference type="GO" id="GO:0009086">
    <property type="term" value="P:methionine biosynthetic process"/>
    <property type="evidence" value="ECO:0007669"/>
    <property type="project" value="InterPro"/>
</dbReference>
<sequence length="366" mass="39138">MNHTPYNDAIGVALAAQSPLIVDGAMATELEKRGVNTANALWSATALIDHPQAIHDVHLSYFEAGANIATTDTYQANVPAFERLGLSQADAERLVARAAEEATAARDEYRRAQRLRTHCDKTAEPCGRKPTEERTAPPSPPLPPAPPTSPPTSMPSATPAADRPLLIAGSIGPYGAFLADGSEYTGDYELTDSEYRDFHRPRMRALADAGVDLFAFETMPNISEIRALTGLLAEEFPDMQAWMSFSLRDAEHLCDGTDLGVAAEIAQASQIGAVGINCVPLDMAEDAVHRLHESTDKPIIVYPNNGDVYHPETKTWTPHPTGLSLAGLAPRWVEAGASLIGGCCRTTPDDIRAVALAVSGPAAKHE</sequence>
<evidence type="ECO:0000256" key="6">
    <source>
        <dbReference type="SAM" id="MobiDB-lite"/>
    </source>
</evidence>
<comment type="cofactor">
    <cofactor evidence="5">
        <name>Zn(2+)</name>
        <dbReference type="ChEBI" id="CHEBI:29105"/>
    </cofactor>
</comment>
<evidence type="ECO:0000256" key="4">
    <source>
        <dbReference type="ARBA" id="ARBA00022833"/>
    </source>
</evidence>
<name>A0A2N5J9D0_9BIFI</name>
<dbReference type="Pfam" id="PF02574">
    <property type="entry name" value="S-methyl_trans"/>
    <property type="match status" value="1"/>
</dbReference>
<dbReference type="PANTHER" id="PTHR46015">
    <property type="entry name" value="ZGC:172121"/>
    <property type="match status" value="1"/>
</dbReference>
<feature type="region of interest" description="Disordered" evidence="6">
    <location>
        <begin position="113"/>
        <end position="160"/>
    </location>
</feature>
<accession>A0A2N5J9D0</accession>
<dbReference type="InterPro" id="IPR017226">
    <property type="entry name" value="BHMT-like"/>
</dbReference>
<feature type="domain" description="Hcy-binding" evidence="7">
    <location>
        <begin position="8"/>
        <end position="358"/>
    </location>
</feature>
<feature type="compositionally biased region" description="Pro residues" evidence="6">
    <location>
        <begin position="137"/>
        <end position="153"/>
    </location>
</feature>
<gene>
    <name evidence="8" type="ORF">Uis1B_1400</name>
</gene>
<feature type="binding site" evidence="5">
    <location>
        <position position="343"/>
    </location>
    <ligand>
        <name>Zn(2+)</name>
        <dbReference type="ChEBI" id="CHEBI:29105"/>
    </ligand>
</feature>
<evidence type="ECO:0000259" key="7">
    <source>
        <dbReference type="PROSITE" id="PS50970"/>
    </source>
</evidence>
<evidence type="ECO:0000256" key="1">
    <source>
        <dbReference type="ARBA" id="ARBA00022603"/>
    </source>
</evidence>
<organism evidence="8 9">
    <name type="scientific">Bifidobacterium margollesii</name>
    <dbReference type="NCBI Taxonomy" id="2020964"/>
    <lineage>
        <taxon>Bacteria</taxon>
        <taxon>Bacillati</taxon>
        <taxon>Actinomycetota</taxon>
        <taxon>Actinomycetes</taxon>
        <taxon>Bifidobacteriales</taxon>
        <taxon>Bifidobacteriaceae</taxon>
        <taxon>Bifidobacterium</taxon>
    </lineage>
</organism>
<keyword evidence="4 5" id="KW-0862">Zinc</keyword>
<evidence type="ECO:0000256" key="3">
    <source>
        <dbReference type="ARBA" id="ARBA00022723"/>
    </source>
</evidence>
<dbReference type="InterPro" id="IPR003726">
    <property type="entry name" value="HCY_dom"/>
</dbReference>